<dbReference type="Proteomes" id="UP000619479">
    <property type="component" value="Unassembled WGS sequence"/>
</dbReference>
<dbReference type="GO" id="GO:0016616">
    <property type="term" value="F:oxidoreductase activity, acting on the CH-OH group of donors, NAD or NADP as acceptor"/>
    <property type="evidence" value="ECO:0007669"/>
    <property type="project" value="TreeGrafter"/>
</dbReference>
<dbReference type="Pfam" id="PF00106">
    <property type="entry name" value="adh_short"/>
    <property type="match status" value="1"/>
</dbReference>
<gene>
    <name evidence="2" type="ORF">Acy02nite_51610</name>
</gene>
<dbReference type="EMBL" id="BOMH01000038">
    <property type="protein sequence ID" value="GID67280.1"/>
    <property type="molecule type" value="Genomic_DNA"/>
</dbReference>
<evidence type="ECO:0000313" key="3">
    <source>
        <dbReference type="Proteomes" id="UP000619479"/>
    </source>
</evidence>
<dbReference type="PRINTS" id="PR00081">
    <property type="entry name" value="GDHRDH"/>
</dbReference>
<dbReference type="PANTHER" id="PTHR42760">
    <property type="entry name" value="SHORT-CHAIN DEHYDROGENASES/REDUCTASES FAMILY MEMBER"/>
    <property type="match status" value="1"/>
</dbReference>
<dbReference type="CDD" id="cd05233">
    <property type="entry name" value="SDR_c"/>
    <property type="match status" value="1"/>
</dbReference>
<dbReference type="SUPFAM" id="SSF51735">
    <property type="entry name" value="NAD(P)-binding Rossmann-fold domains"/>
    <property type="match status" value="1"/>
</dbReference>
<organism evidence="2 3">
    <name type="scientific">Actinoplanes cyaneus</name>
    <dbReference type="NCBI Taxonomy" id="52696"/>
    <lineage>
        <taxon>Bacteria</taxon>
        <taxon>Bacillati</taxon>
        <taxon>Actinomycetota</taxon>
        <taxon>Actinomycetes</taxon>
        <taxon>Micromonosporales</taxon>
        <taxon>Micromonosporaceae</taxon>
        <taxon>Actinoplanes</taxon>
    </lineage>
</organism>
<keyword evidence="3" id="KW-1185">Reference proteome</keyword>
<dbReference type="NCBIfam" id="NF005395">
    <property type="entry name" value="PRK06940.1"/>
    <property type="match status" value="1"/>
</dbReference>
<evidence type="ECO:0000313" key="2">
    <source>
        <dbReference type="EMBL" id="GID67280.1"/>
    </source>
</evidence>
<dbReference type="Pfam" id="PF13561">
    <property type="entry name" value="adh_short_C2"/>
    <property type="match status" value="1"/>
</dbReference>
<dbReference type="RefSeq" id="WP_203744822.1">
    <property type="nucleotide sequence ID" value="NZ_BAAAUC010000004.1"/>
</dbReference>
<reference evidence="2" key="1">
    <citation type="submission" date="2021-01" db="EMBL/GenBank/DDBJ databases">
        <title>Whole genome shotgun sequence of Actinoplanes cyaneus NBRC 14990.</title>
        <authorList>
            <person name="Komaki H."/>
            <person name="Tamura T."/>
        </authorList>
    </citation>
    <scope>NUCLEOTIDE SEQUENCE</scope>
    <source>
        <strain evidence="2">NBRC 14990</strain>
    </source>
</reference>
<protein>
    <submittedName>
        <fullName evidence="2">Short-chain dehydrogenase</fullName>
    </submittedName>
</protein>
<proteinExistence type="inferred from homology"/>
<comment type="caution">
    <text evidence="2">The sequence shown here is derived from an EMBL/GenBank/DDBJ whole genome shotgun (WGS) entry which is preliminary data.</text>
</comment>
<dbReference type="InterPro" id="IPR002347">
    <property type="entry name" value="SDR_fam"/>
</dbReference>
<accession>A0A919M2I1</accession>
<name>A0A919M2I1_9ACTN</name>
<evidence type="ECO:0000256" key="1">
    <source>
        <dbReference type="ARBA" id="ARBA00006484"/>
    </source>
</evidence>
<dbReference type="InterPro" id="IPR036291">
    <property type="entry name" value="NAD(P)-bd_dom_sf"/>
</dbReference>
<dbReference type="Gene3D" id="3.40.50.720">
    <property type="entry name" value="NAD(P)-binding Rossmann-like Domain"/>
    <property type="match status" value="1"/>
</dbReference>
<dbReference type="AlphaFoldDB" id="A0A919M2I1"/>
<comment type="similarity">
    <text evidence="1">Belongs to the short-chain dehydrogenases/reductases (SDR) family.</text>
</comment>
<sequence>MTTEVTVVIGAGSMGQAIARRIGVGQTILLADINEDNAKATATALTGAGYRTSTAKVDVSSQVSVRELADAAARLGAVTHVVHTAGLSPGQASPEAIIAVDLVGTAHVLDEFARVIAPGGSGIVISSQAGYMIPPLPHEQNEALARTPAGELAALPFLQPDTIVNSGIAYAVAKRANTLRTQAAAVTWGDRGARVNSLSPGIIMTPLALDELNSPAGALYQEMIKASASGRVGTPDEIGTVAAFLMGRDGSFITGSDLLIDGGVIASIAAGRFQVRVGG</sequence>